<evidence type="ECO:0000256" key="1">
    <source>
        <dbReference type="SAM" id="Phobius"/>
    </source>
</evidence>
<gene>
    <name evidence="2" type="ORF">EYF80_009138</name>
</gene>
<keyword evidence="3" id="KW-1185">Reference proteome</keyword>
<evidence type="ECO:0000313" key="3">
    <source>
        <dbReference type="Proteomes" id="UP000314294"/>
    </source>
</evidence>
<protein>
    <submittedName>
        <fullName evidence="2">Uncharacterized protein</fullName>
    </submittedName>
</protein>
<name>A0A4Z2IRJ7_9TELE</name>
<keyword evidence="1" id="KW-1133">Transmembrane helix</keyword>
<keyword evidence="1" id="KW-0472">Membrane</keyword>
<keyword evidence="1" id="KW-0812">Transmembrane</keyword>
<organism evidence="2 3">
    <name type="scientific">Liparis tanakae</name>
    <name type="common">Tanaka's snailfish</name>
    <dbReference type="NCBI Taxonomy" id="230148"/>
    <lineage>
        <taxon>Eukaryota</taxon>
        <taxon>Metazoa</taxon>
        <taxon>Chordata</taxon>
        <taxon>Craniata</taxon>
        <taxon>Vertebrata</taxon>
        <taxon>Euteleostomi</taxon>
        <taxon>Actinopterygii</taxon>
        <taxon>Neopterygii</taxon>
        <taxon>Teleostei</taxon>
        <taxon>Neoteleostei</taxon>
        <taxon>Acanthomorphata</taxon>
        <taxon>Eupercaria</taxon>
        <taxon>Perciformes</taxon>
        <taxon>Cottioidei</taxon>
        <taxon>Cottales</taxon>
        <taxon>Liparidae</taxon>
        <taxon>Liparis</taxon>
    </lineage>
</organism>
<dbReference type="EMBL" id="SRLO01000053">
    <property type="protein sequence ID" value="TNN80630.1"/>
    <property type="molecule type" value="Genomic_DNA"/>
</dbReference>
<proteinExistence type="predicted"/>
<feature type="transmembrane region" description="Helical" evidence="1">
    <location>
        <begin position="6"/>
        <end position="28"/>
    </location>
</feature>
<sequence>MDITKHNSVLCFALSITSMMELLLPAFIRLQMSCWWLSQWRSQWCQLGRAELLPQPPPAPCASLINSRQGHHRIS</sequence>
<evidence type="ECO:0000313" key="2">
    <source>
        <dbReference type="EMBL" id="TNN80630.1"/>
    </source>
</evidence>
<dbReference type="Proteomes" id="UP000314294">
    <property type="component" value="Unassembled WGS sequence"/>
</dbReference>
<comment type="caution">
    <text evidence="2">The sequence shown here is derived from an EMBL/GenBank/DDBJ whole genome shotgun (WGS) entry which is preliminary data.</text>
</comment>
<reference evidence="2 3" key="1">
    <citation type="submission" date="2019-03" db="EMBL/GenBank/DDBJ databases">
        <title>First draft genome of Liparis tanakae, snailfish: a comprehensive survey of snailfish specific genes.</title>
        <authorList>
            <person name="Kim W."/>
            <person name="Song I."/>
            <person name="Jeong J.-H."/>
            <person name="Kim D."/>
            <person name="Kim S."/>
            <person name="Ryu S."/>
            <person name="Song J.Y."/>
            <person name="Lee S.K."/>
        </authorList>
    </citation>
    <scope>NUCLEOTIDE SEQUENCE [LARGE SCALE GENOMIC DNA]</scope>
    <source>
        <tissue evidence="2">Muscle</tissue>
    </source>
</reference>
<dbReference type="AlphaFoldDB" id="A0A4Z2IRJ7"/>
<accession>A0A4Z2IRJ7</accession>